<feature type="non-terminal residue" evidence="1">
    <location>
        <position position="1"/>
    </location>
</feature>
<evidence type="ECO:0000313" key="2">
    <source>
        <dbReference type="Proteomes" id="UP000027120"/>
    </source>
</evidence>
<organism evidence="1 2">
    <name type="scientific">Citrus sinensis</name>
    <name type="common">Sweet orange</name>
    <name type="synonym">Citrus aurantium var. sinensis</name>
    <dbReference type="NCBI Taxonomy" id="2711"/>
    <lineage>
        <taxon>Eukaryota</taxon>
        <taxon>Viridiplantae</taxon>
        <taxon>Streptophyta</taxon>
        <taxon>Embryophyta</taxon>
        <taxon>Tracheophyta</taxon>
        <taxon>Spermatophyta</taxon>
        <taxon>Magnoliopsida</taxon>
        <taxon>eudicotyledons</taxon>
        <taxon>Gunneridae</taxon>
        <taxon>Pentapetalae</taxon>
        <taxon>rosids</taxon>
        <taxon>malvids</taxon>
        <taxon>Sapindales</taxon>
        <taxon>Rutaceae</taxon>
        <taxon>Aurantioideae</taxon>
        <taxon>Citrus</taxon>
    </lineage>
</organism>
<proteinExistence type="predicted"/>
<evidence type="ECO:0000313" key="1">
    <source>
        <dbReference type="EMBL" id="KDO37550.1"/>
    </source>
</evidence>
<dbReference type="Proteomes" id="UP000027120">
    <property type="component" value="Unassembled WGS sequence"/>
</dbReference>
<name>A0A067D7M2_CITSI</name>
<protein>
    <submittedName>
        <fullName evidence="1">Uncharacterized protein</fullName>
    </submittedName>
</protein>
<sequence>DSRFYEFYILQISTVSTLKTPNPATLILRQFFHPLVKISESVFGLVFYFLVEL</sequence>
<dbReference type="AlphaFoldDB" id="A0A067D7M2"/>
<gene>
    <name evidence="1" type="ORF">CISIN_1g038288mg</name>
</gene>
<reference evidence="1 2" key="1">
    <citation type="submission" date="2014-04" db="EMBL/GenBank/DDBJ databases">
        <authorList>
            <consortium name="International Citrus Genome Consortium"/>
            <person name="Gmitter F."/>
            <person name="Chen C."/>
            <person name="Farmerie W."/>
            <person name="Harkins T."/>
            <person name="Desany B."/>
            <person name="Mohiuddin M."/>
            <person name="Kodira C."/>
            <person name="Borodovsky M."/>
            <person name="Lomsadze A."/>
            <person name="Burns P."/>
            <person name="Jenkins J."/>
            <person name="Prochnik S."/>
            <person name="Shu S."/>
            <person name="Chapman J."/>
            <person name="Pitluck S."/>
            <person name="Schmutz J."/>
            <person name="Rokhsar D."/>
        </authorList>
    </citation>
    <scope>NUCLEOTIDE SEQUENCE</scope>
</reference>
<accession>A0A067D7M2</accession>
<keyword evidence="2" id="KW-1185">Reference proteome</keyword>
<dbReference type="EMBL" id="KK790301">
    <property type="protein sequence ID" value="KDO37550.1"/>
    <property type="molecule type" value="Genomic_DNA"/>
</dbReference>